<dbReference type="PANTHER" id="PTHR43133">
    <property type="entry name" value="RNA POLYMERASE ECF-TYPE SIGMA FACTO"/>
    <property type="match status" value="1"/>
</dbReference>
<gene>
    <name evidence="5" type="ORF">WKV53_19415</name>
</gene>
<proteinExistence type="predicted"/>
<evidence type="ECO:0000259" key="4">
    <source>
        <dbReference type="Pfam" id="PF07638"/>
    </source>
</evidence>
<dbReference type="InterPro" id="IPR053812">
    <property type="entry name" value="HTH_Sigma70_ECF-like"/>
</dbReference>
<dbReference type="Gene3D" id="1.10.1740.10">
    <property type="match status" value="1"/>
</dbReference>
<protein>
    <submittedName>
        <fullName evidence="5">Sigma-70 family RNA polymerase sigma factor</fullName>
    </submittedName>
</protein>
<evidence type="ECO:0000256" key="3">
    <source>
        <dbReference type="ARBA" id="ARBA00023163"/>
    </source>
</evidence>
<keyword evidence="3" id="KW-0804">Transcription</keyword>
<dbReference type="InterPro" id="IPR013325">
    <property type="entry name" value="RNA_pol_sigma_r2"/>
</dbReference>
<reference evidence="5 6" key="1">
    <citation type="submission" date="2024-04" db="EMBL/GenBank/DDBJ databases">
        <title>Luteolibacter sp. isolated from soil.</title>
        <authorList>
            <person name="An J."/>
        </authorList>
    </citation>
    <scope>NUCLEOTIDE SEQUENCE [LARGE SCALE GENOMIC DNA]</scope>
    <source>
        <strain evidence="5 6">Y139</strain>
    </source>
</reference>
<evidence type="ECO:0000313" key="6">
    <source>
        <dbReference type="Proteomes" id="UP001371305"/>
    </source>
</evidence>
<dbReference type="InterPro" id="IPR014284">
    <property type="entry name" value="RNA_pol_sigma-70_dom"/>
</dbReference>
<dbReference type="InterPro" id="IPR039425">
    <property type="entry name" value="RNA_pol_sigma-70-like"/>
</dbReference>
<evidence type="ECO:0000256" key="2">
    <source>
        <dbReference type="ARBA" id="ARBA00023082"/>
    </source>
</evidence>
<sequence length="240" mass="27116">MSAHDAAFFATTRWTIVADAARGGDAVATEALGALFRTYWQPLYRYARRRGKSKEDAEDLVQGFFGHLLEAQALRDTSRDKGRFRAFLLASFNHWMINDWRRETRQKRGGGVPLLSFDWEEAESGLKLEVADERSPDRLFDREWALTLLGKVLDDLEAACREEGSVQFEKLKPCLTADSSKIPYASLAVELDMSEGALRVAVHRLRKRYRALLTDEIARTLSSPEAVEDEMQALFAVLAG</sequence>
<organism evidence="5 6">
    <name type="scientific">Luteolibacter soli</name>
    <dbReference type="NCBI Taxonomy" id="3135280"/>
    <lineage>
        <taxon>Bacteria</taxon>
        <taxon>Pseudomonadati</taxon>
        <taxon>Verrucomicrobiota</taxon>
        <taxon>Verrucomicrobiia</taxon>
        <taxon>Verrucomicrobiales</taxon>
        <taxon>Verrucomicrobiaceae</taxon>
        <taxon>Luteolibacter</taxon>
    </lineage>
</organism>
<comment type="caution">
    <text evidence="5">The sequence shown here is derived from an EMBL/GenBank/DDBJ whole genome shotgun (WGS) entry which is preliminary data.</text>
</comment>
<dbReference type="NCBIfam" id="TIGR02937">
    <property type="entry name" value="sigma70-ECF"/>
    <property type="match status" value="1"/>
</dbReference>
<evidence type="ECO:0000256" key="1">
    <source>
        <dbReference type="ARBA" id="ARBA00023015"/>
    </source>
</evidence>
<dbReference type="Proteomes" id="UP001371305">
    <property type="component" value="Unassembled WGS sequence"/>
</dbReference>
<name>A0ABU9AY45_9BACT</name>
<dbReference type="PANTHER" id="PTHR43133:SF51">
    <property type="entry name" value="RNA POLYMERASE SIGMA FACTOR"/>
    <property type="match status" value="1"/>
</dbReference>
<accession>A0ABU9AY45</accession>
<keyword evidence="6" id="KW-1185">Reference proteome</keyword>
<dbReference type="EMBL" id="JBBUKT010000008">
    <property type="protein sequence ID" value="MEK7952692.1"/>
    <property type="molecule type" value="Genomic_DNA"/>
</dbReference>
<dbReference type="RefSeq" id="WP_341406448.1">
    <property type="nucleotide sequence ID" value="NZ_JBBUKT010000008.1"/>
</dbReference>
<keyword evidence="2" id="KW-0731">Sigma factor</keyword>
<keyword evidence="1" id="KW-0805">Transcription regulation</keyword>
<evidence type="ECO:0000313" key="5">
    <source>
        <dbReference type="EMBL" id="MEK7952692.1"/>
    </source>
</evidence>
<dbReference type="SUPFAM" id="SSF88946">
    <property type="entry name" value="Sigma2 domain of RNA polymerase sigma factors"/>
    <property type="match status" value="1"/>
</dbReference>
<feature type="domain" description="RNA polymerase sigma-70 ECF-like HTH" evidence="4">
    <location>
        <begin position="19"/>
        <end position="151"/>
    </location>
</feature>
<dbReference type="Pfam" id="PF07638">
    <property type="entry name" value="Sigma70_ECF"/>
    <property type="match status" value="1"/>
</dbReference>